<dbReference type="CDD" id="cd02966">
    <property type="entry name" value="TlpA_like_family"/>
    <property type="match status" value="1"/>
</dbReference>
<dbReference type="SUPFAM" id="SSF52833">
    <property type="entry name" value="Thioredoxin-like"/>
    <property type="match status" value="1"/>
</dbReference>
<accession>A0A9N8P349</accession>
<dbReference type="Gene3D" id="3.40.30.10">
    <property type="entry name" value="Glutaredoxin"/>
    <property type="match status" value="1"/>
</dbReference>
<feature type="domain" description="Thioredoxin" evidence="2">
    <location>
        <begin position="81"/>
        <end position="218"/>
    </location>
</feature>
<dbReference type="PROSITE" id="PS51352">
    <property type="entry name" value="THIOREDOXIN_2"/>
    <property type="match status" value="1"/>
</dbReference>
<dbReference type="PANTHER" id="PTHR42852:SF13">
    <property type="entry name" value="PROTEIN DIPZ"/>
    <property type="match status" value="1"/>
</dbReference>
<organism evidence="3 4">
    <name type="scientific">Flavobacterium panici</name>
    <dbReference type="NCBI Taxonomy" id="2654843"/>
    <lineage>
        <taxon>Bacteria</taxon>
        <taxon>Pseudomonadati</taxon>
        <taxon>Bacteroidota</taxon>
        <taxon>Flavobacteriia</taxon>
        <taxon>Flavobacteriales</taxon>
        <taxon>Flavobacteriaceae</taxon>
        <taxon>Flavobacterium</taxon>
    </lineage>
</organism>
<proteinExistence type="predicted"/>
<evidence type="ECO:0000313" key="3">
    <source>
        <dbReference type="EMBL" id="CAC9975916.1"/>
    </source>
</evidence>
<protein>
    <submittedName>
        <fullName evidence="3">Thiol-disulfide oxidoreductase ResA</fullName>
    </submittedName>
</protein>
<dbReference type="InterPro" id="IPR036249">
    <property type="entry name" value="Thioredoxin-like_sf"/>
</dbReference>
<feature type="chain" id="PRO_5040434734" evidence="1">
    <location>
        <begin position="20"/>
        <end position="218"/>
    </location>
</feature>
<reference evidence="3 4" key="1">
    <citation type="submission" date="2020-06" db="EMBL/GenBank/DDBJ databases">
        <authorList>
            <person name="Criscuolo A."/>
        </authorList>
    </citation>
    <scope>NUCLEOTIDE SEQUENCE [LARGE SCALE GENOMIC DNA]</scope>
    <source>
        <strain evidence="3">PXU-55</strain>
    </source>
</reference>
<dbReference type="PANTHER" id="PTHR42852">
    <property type="entry name" value="THIOL:DISULFIDE INTERCHANGE PROTEIN DSBE"/>
    <property type="match status" value="1"/>
</dbReference>
<gene>
    <name evidence="3" type="primary">resA_1</name>
    <name evidence="3" type="ORF">FLAPXU55_03637</name>
</gene>
<evidence type="ECO:0000256" key="1">
    <source>
        <dbReference type="SAM" id="SignalP"/>
    </source>
</evidence>
<comment type="caution">
    <text evidence="3">The sequence shown here is derived from an EMBL/GenBank/DDBJ whole genome shotgun (WGS) entry which is preliminary data.</text>
</comment>
<sequence length="218" mass="25075">MIKIKTILFLLFISNSILAQTNFFKMPDGTILDEKTFNRKKNDMIETGNINVGVEAVIIRNDSIIKEVKLDYLNPFTKHKKKIGTAFEIQKFKNKEGKNYDENYLKGKASLINFWSINCEPCIKEFPDLNRIKQQFNNSVNFVAITVDSSVDVENFLKKHKFDYDQITDSLFPLLNELKINALPMTIILDKNGIILNVYGGLITDNENEVIETLKNSL</sequence>
<dbReference type="InterPro" id="IPR050553">
    <property type="entry name" value="Thioredoxin_ResA/DsbE_sf"/>
</dbReference>
<dbReference type="InterPro" id="IPR013766">
    <property type="entry name" value="Thioredoxin_domain"/>
</dbReference>
<dbReference type="Pfam" id="PF00578">
    <property type="entry name" value="AhpC-TSA"/>
    <property type="match status" value="1"/>
</dbReference>
<keyword evidence="4" id="KW-1185">Reference proteome</keyword>
<dbReference type="Proteomes" id="UP000533639">
    <property type="component" value="Unassembled WGS sequence"/>
</dbReference>
<dbReference type="EMBL" id="CAIJDE010000056">
    <property type="protein sequence ID" value="CAC9975916.1"/>
    <property type="molecule type" value="Genomic_DNA"/>
</dbReference>
<evidence type="ECO:0000313" key="4">
    <source>
        <dbReference type="Proteomes" id="UP000533639"/>
    </source>
</evidence>
<dbReference type="InterPro" id="IPR000866">
    <property type="entry name" value="AhpC/TSA"/>
</dbReference>
<dbReference type="GO" id="GO:0016491">
    <property type="term" value="F:oxidoreductase activity"/>
    <property type="evidence" value="ECO:0007669"/>
    <property type="project" value="InterPro"/>
</dbReference>
<dbReference type="GO" id="GO:0016209">
    <property type="term" value="F:antioxidant activity"/>
    <property type="evidence" value="ECO:0007669"/>
    <property type="project" value="InterPro"/>
</dbReference>
<dbReference type="RefSeq" id="WP_180859931.1">
    <property type="nucleotide sequence ID" value="NZ_CAIJDE010000056.1"/>
</dbReference>
<feature type="signal peptide" evidence="1">
    <location>
        <begin position="1"/>
        <end position="19"/>
    </location>
</feature>
<keyword evidence="1" id="KW-0732">Signal</keyword>
<dbReference type="AlphaFoldDB" id="A0A9N8P349"/>
<name>A0A9N8P349_9FLAO</name>
<evidence type="ECO:0000259" key="2">
    <source>
        <dbReference type="PROSITE" id="PS51352"/>
    </source>
</evidence>